<dbReference type="PANTHER" id="PTHR37162">
    <property type="entry name" value="HAT FAMILY DIMERISATION DOMAINCONTAINING PROTEIN-RELATED"/>
    <property type="match status" value="1"/>
</dbReference>
<feature type="region of interest" description="Disordered" evidence="1">
    <location>
        <begin position="706"/>
        <end position="729"/>
    </location>
</feature>
<protein>
    <recommendedName>
        <fullName evidence="4">HAT C-terminal dimerisation domain-containing protein</fullName>
    </recommendedName>
</protein>
<name>A0AAV6PL36_SOLSE</name>
<comment type="caution">
    <text evidence="2">The sequence shown here is derived from an EMBL/GenBank/DDBJ whole genome shotgun (WGS) entry which is preliminary data.</text>
</comment>
<proteinExistence type="predicted"/>
<dbReference type="PANTHER" id="PTHR37162:SF1">
    <property type="entry name" value="BED-TYPE DOMAIN-CONTAINING PROTEIN"/>
    <property type="match status" value="1"/>
</dbReference>
<gene>
    <name evidence="2" type="ORF">JOB18_042070</name>
</gene>
<feature type="region of interest" description="Disordered" evidence="1">
    <location>
        <begin position="1"/>
        <end position="32"/>
    </location>
</feature>
<evidence type="ECO:0000313" key="2">
    <source>
        <dbReference type="EMBL" id="KAG7468753.1"/>
    </source>
</evidence>
<evidence type="ECO:0000313" key="3">
    <source>
        <dbReference type="Proteomes" id="UP000693946"/>
    </source>
</evidence>
<keyword evidence="3" id="KW-1185">Reference proteome</keyword>
<sequence length="729" mass="82107">MSGKKKKKQKSTISCFPLKGQPPKKVARSEEETVEEAVEEIVVELEEDSRETGRKRGLSGAATYRCSFKNEWSIKWPFITLGTTSSYYWCSVCRQENSCVHQGVRDVSRHIESKRHRAKEQALNSAGSVAQFFTPPASEVKVAVAMVQHNVPFAVADHISLLYKECFKDSPTAPNVKSASTKTACIINKAVAPRIRNGLVTKMRKNPFTLVTDGSNDTGLEKMNPITVRIFDTTKVVHRFLDMCTTSGRSSGTAEVIYKKINDVLRENNIPWRNCVGLSIDNAPVNTGAKNSISGRMLKENNSIYLHGCPCHIIHNTARQAGQRFLEISGFDPEDLAVDVGYWFKGSTNSKGYSAEFCDFHGSEYMETLPHISEQWLSLETCVTRILQQYGPLTSYFKSFDEKQPRFRRLVDAFSNPLTEIYLLFFQATLPVFSPLNLLFQREKSSIFQLHGEMTTFILELCARFMKPAALLQSRQVHDIHYKDPLNQLPGEKLDVGFTTRATLNRLLEAGDLTPQEVQQFQQASLAFLVRAVEYAINKLPLKEALLQHAKFVDVQQRAECGVEDALYFVDRFHELLPFHGPREHNKVSEEFLEYQLMDIPMPQDPSTFDVEEFWGRMSSTKNKVTGLSQFARLSKIAELVLVLPHSSADAERVFSMVGLNETKTRDSLALDGTLSSIIAVKMAGPEPHCFKWEPPTPILKASKSATNAYNTHHRHPSPTPALPDEISL</sequence>
<dbReference type="Proteomes" id="UP000693946">
    <property type="component" value="Unassembled WGS sequence"/>
</dbReference>
<dbReference type="EMBL" id="JAGKHQ010000452">
    <property type="protein sequence ID" value="KAG7468753.1"/>
    <property type="molecule type" value="Genomic_DNA"/>
</dbReference>
<evidence type="ECO:0008006" key="4">
    <source>
        <dbReference type="Google" id="ProtNLM"/>
    </source>
</evidence>
<dbReference type="AlphaFoldDB" id="A0AAV6PL36"/>
<feature type="compositionally biased region" description="Basic residues" evidence="1">
    <location>
        <begin position="1"/>
        <end position="10"/>
    </location>
</feature>
<evidence type="ECO:0000256" key="1">
    <source>
        <dbReference type="SAM" id="MobiDB-lite"/>
    </source>
</evidence>
<accession>A0AAV6PL36</accession>
<reference evidence="2 3" key="1">
    <citation type="journal article" date="2021" name="Sci. Rep.">
        <title>Chromosome anchoring in Senegalese sole (Solea senegalensis) reveals sex-associated markers and genome rearrangements in flatfish.</title>
        <authorList>
            <person name="Guerrero-Cozar I."/>
            <person name="Gomez-Garrido J."/>
            <person name="Berbel C."/>
            <person name="Martinez-Blanch J.F."/>
            <person name="Alioto T."/>
            <person name="Claros M.G."/>
            <person name="Gagnaire P.A."/>
            <person name="Manchado M."/>
        </authorList>
    </citation>
    <scope>NUCLEOTIDE SEQUENCE [LARGE SCALE GENOMIC DNA]</scope>
    <source>
        <strain evidence="2">Sse05_10M</strain>
    </source>
</reference>
<organism evidence="2 3">
    <name type="scientific">Solea senegalensis</name>
    <name type="common">Senegalese sole</name>
    <dbReference type="NCBI Taxonomy" id="28829"/>
    <lineage>
        <taxon>Eukaryota</taxon>
        <taxon>Metazoa</taxon>
        <taxon>Chordata</taxon>
        <taxon>Craniata</taxon>
        <taxon>Vertebrata</taxon>
        <taxon>Euteleostomi</taxon>
        <taxon>Actinopterygii</taxon>
        <taxon>Neopterygii</taxon>
        <taxon>Teleostei</taxon>
        <taxon>Neoteleostei</taxon>
        <taxon>Acanthomorphata</taxon>
        <taxon>Carangaria</taxon>
        <taxon>Pleuronectiformes</taxon>
        <taxon>Pleuronectoidei</taxon>
        <taxon>Soleidae</taxon>
        <taxon>Solea</taxon>
    </lineage>
</organism>